<proteinExistence type="predicted"/>
<dbReference type="Proteomes" id="UP001234297">
    <property type="component" value="Chromosome 1"/>
</dbReference>
<gene>
    <name evidence="1" type="ORF">MRB53_001119</name>
</gene>
<keyword evidence="2" id="KW-1185">Reference proteome</keyword>
<protein>
    <submittedName>
        <fullName evidence="1">Uncharacterized protein</fullName>
    </submittedName>
</protein>
<evidence type="ECO:0000313" key="1">
    <source>
        <dbReference type="EMBL" id="KAJ8648096.1"/>
    </source>
</evidence>
<accession>A0ACC2MRT1</accession>
<reference evidence="1 2" key="1">
    <citation type="journal article" date="2022" name="Hortic Res">
        <title>A haplotype resolved chromosomal level avocado genome allows analysis of novel avocado genes.</title>
        <authorList>
            <person name="Nath O."/>
            <person name="Fletcher S.J."/>
            <person name="Hayward A."/>
            <person name="Shaw L.M."/>
            <person name="Masouleh A.K."/>
            <person name="Furtado A."/>
            <person name="Henry R.J."/>
            <person name="Mitter N."/>
        </authorList>
    </citation>
    <scope>NUCLEOTIDE SEQUENCE [LARGE SCALE GENOMIC DNA]</scope>
    <source>
        <strain evidence="2">cv. Hass</strain>
    </source>
</reference>
<organism evidence="1 2">
    <name type="scientific">Persea americana</name>
    <name type="common">Avocado</name>
    <dbReference type="NCBI Taxonomy" id="3435"/>
    <lineage>
        <taxon>Eukaryota</taxon>
        <taxon>Viridiplantae</taxon>
        <taxon>Streptophyta</taxon>
        <taxon>Embryophyta</taxon>
        <taxon>Tracheophyta</taxon>
        <taxon>Spermatophyta</taxon>
        <taxon>Magnoliopsida</taxon>
        <taxon>Magnoliidae</taxon>
        <taxon>Laurales</taxon>
        <taxon>Lauraceae</taxon>
        <taxon>Persea</taxon>
    </lineage>
</organism>
<dbReference type="EMBL" id="CM056809">
    <property type="protein sequence ID" value="KAJ8648096.1"/>
    <property type="molecule type" value="Genomic_DNA"/>
</dbReference>
<comment type="caution">
    <text evidence="1">The sequence shown here is derived from an EMBL/GenBank/DDBJ whole genome shotgun (WGS) entry which is preliminary data.</text>
</comment>
<evidence type="ECO:0000313" key="2">
    <source>
        <dbReference type="Proteomes" id="UP001234297"/>
    </source>
</evidence>
<name>A0ACC2MRT1_PERAE</name>
<sequence length="103" mass="11821">MKYTGQHGHLRSVQVEGDCLVLITSIHNRLFSKDGIPNGYDLASVYPPPLLPIQDAFQQEQQEEEAYNKAFLFHPSIILKAYVIFIDQKRNKPARCRDFLCGK</sequence>